<protein>
    <recommendedName>
        <fullName evidence="1">Thioredoxin reductase</fullName>
    </recommendedName>
</protein>
<organism evidence="5 6">
    <name type="scientific">Paraurantiacibacter namhicola</name>
    <dbReference type="NCBI Taxonomy" id="645517"/>
    <lineage>
        <taxon>Bacteria</taxon>
        <taxon>Pseudomonadati</taxon>
        <taxon>Pseudomonadota</taxon>
        <taxon>Alphaproteobacteria</taxon>
        <taxon>Sphingomonadales</taxon>
        <taxon>Erythrobacteraceae</taxon>
        <taxon>Paraurantiacibacter</taxon>
    </lineage>
</organism>
<dbReference type="RefSeq" id="WP_067786750.1">
    <property type="nucleotide sequence ID" value="NZ_CP016545.1"/>
</dbReference>
<dbReference type="PRINTS" id="PR00469">
    <property type="entry name" value="PNDRDTASEII"/>
</dbReference>
<keyword evidence="3 5" id="KW-0560">Oxidoreductase</keyword>
<dbReference type="SUPFAM" id="SSF51206">
    <property type="entry name" value="cAMP-binding domain-like"/>
    <property type="match status" value="1"/>
</dbReference>
<gene>
    <name evidence="5" type="primary">trxB_2</name>
    <name evidence="5" type="ORF">A6F65_01179</name>
</gene>
<keyword evidence="2" id="KW-0285">Flavoprotein</keyword>
<sequence>MESLAEDLRTMQRVPLDDEHVALLRDLGEEREYAAGETVAEVGEPMDRFVYVLDGEIEVVDPYSGERLLDASLGPTQFMGEIAFLNAGSWFLPMRAARPTRTLEVARQPMLDLMSRVPELSDHVINVFAARRRRQFEANNSAVKVIGADRDPKVQACASFLSRNRIPFQAFDMDAGDEETLQVCDLSGHEPSVIVGQNEVLEHPSPRALARHLGLDMDVCRETLYDLLIVGAGPAGVAASVYAGSEGLCALAVEDTAIGGQAGTSSRIENYMGFPTGISGTDLVYRGQIQAMKFGTRFAMPRRVSGLRHRDDGAFCATLDDGDEVCARAVLVGTGVQYRRLPLDGLEEMEGSGIFYAATEMEARYCRGTEAVVVGGGNSAGQAAMHISRAAKHVHLVVRGDSLAASMSSYLSRRLEADDRITIHYQTTVTQLHGEGRLEAVTIEGPDGPKRIDSRALFIMIGAAPNTGWLSGMAEVDERGFVKTGAAVGRETPYETSCDGIYAVGDVRAGSVKRVASAVGEGSVVVSRIWEYVDAARGHEAEPGAE</sequence>
<dbReference type="PATRIC" id="fig|645517.4.peg.1172"/>
<dbReference type="Gene3D" id="3.50.50.60">
    <property type="entry name" value="FAD/NAD(P)-binding domain"/>
    <property type="match status" value="2"/>
</dbReference>
<proteinExistence type="predicted"/>
<dbReference type="PANTHER" id="PTHR48105">
    <property type="entry name" value="THIOREDOXIN REDUCTASE 1-RELATED-RELATED"/>
    <property type="match status" value="1"/>
</dbReference>
<dbReference type="OrthoDB" id="9786503at2"/>
<dbReference type="InterPro" id="IPR036188">
    <property type="entry name" value="FAD/NAD-bd_sf"/>
</dbReference>
<evidence type="ECO:0000259" key="4">
    <source>
        <dbReference type="PROSITE" id="PS50042"/>
    </source>
</evidence>
<dbReference type="InterPro" id="IPR050097">
    <property type="entry name" value="Ferredoxin-NADP_redctase_2"/>
</dbReference>
<dbReference type="InterPro" id="IPR014710">
    <property type="entry name" value="RmlC-like_jellyroll"/>
</dbReference>
<accession>A0A1C7D7M1</accession>
<dbReference type="AlphaFoldDB" id="A0A1C7D7M1"/>
<evidence type="ECO:0000256" key="2">
    <source>
        <dbReference type="ARBA" id="ARBA00022630"/>
    </source>
</evidence>
<dbReference type="SUPFAM" id="SSF51905">
    <property type="entry name" value="FAD/NAD(P)-binding domain"/>
    <property type="match status" value="1"/>
</dbReference>
<dbReference type="InterPro" id="IPR000595">
    <property type="entry name" value="cNMP-bd_dom"/>
</dbReference>
<dbReference type="Pfam" id="PF00027">
    <property type="entry name" value="cNMP_binding"/>
    <property type="match status" value="1"/>
</dbReference>
<dbReference type="CDD" id="cd00038">
    <property type="entry name" value="CAP_ED"/>
    <property type="match status" value="1"/>
</dbReference>
<keyword evidence="6" id="KW-1185">Reference proteome</keyword>
<evidence type="ECO:0000313" key="5">
    <source>
        <dbReference type="EMBL" id="ANU07486.1"/>
    </source>
</evidence>
<dbReference type="EMBL" id="CP016545">
    <property type="protein sequence ID" value="ANU07486.1"/>
    <property type="molecule type" value="Genomic_DNA"/>
</dbReference>
<reference evidence="5 6" key="1">
    <citation type="submission" date="2016-07" db="EMBL/GenBank/DDBJ databases">
        <title>Complete genome sequence of Altererythrobacter namhicola JCM 16345T, containing esterase-encoding genes.</title>
        <authorList>
            <person name="Cheng H."/>
            <person name="Wu Y.-H."/>
            <person name="Jian S.-L."/>
            <person name="Huo Y.-Y."/>
            <person name="Wang C.-S."/>
            <person name="Xu X.-W."/>
        </authorList>
    </citation>
    <scope>NUCLEOTIDE SEQUENCE [LARGE SCALE GENOMIC DNA]</scope>
    <source>
        <strain evidence="5 6">JCM 16345</strain>
    </source>
</reference>
<evidence type="ECO:0000313" key="6">
    <source>
        <dbReference type="Proteomes" id="UP000092698"/>
    </source>
</evidence>
<dbReference type="PRINTS" id="PR00368">
    <property type="entry name" value="FADPNR"/>
</dbReference>
<name>A0A1C7D7M1_9SPHN</name>
<evidence type="ECO:0000256" key="3">
    <source>
        <dbReference type="ARBA" id="ARBA00023002"/>
    </source>
</evidence>
<dbReference type="InterPro" id="IPR023753">
    <property type="entry name" value="FAD/NAD-binding_dom"/>
</dbReference>
<dbReference type="KEGG" id="anh:A6F65_01179"/>
<feature type="domain" description="Cyclic nucleotide-binding" evidence="4">
    <location>
        <begin position="16"/>
        <end position="131"/>
    </location>
</feature>
<dbReference type="PROSITE" id="PS50042">
    <property type="entry name" value="CNMP_BINDING_3"/>
    <property type="match status" value="1"/>
</dbReference>
<dbReference type="SMART" id="SM00100">
    <property type="entry name" value="cNMP"/>
    <property type="match status" value="1"/>
</dbReference>
<evidence type="ECO:0000256" key="1">
    <source>
        <dbReference type="ARBA" id="ARBA00018719"/>
    </source>
</evidence>
<dbReference type="GO" id="GO:0016491">
    <property type="term" value="F:oxidoreductase activity"/>
    <property type="evidence" value="ECO:0007669"/>
    <property type="project" value="UniProtKB-KW"/>
</dbReference>
<dbReference type="Pfam" id="PF07992">
    <property type="entry name" value="Pyr_redox_2"/>
    <property type="match status" value="1"/>
</dbReference>
<dbReference type="InterPro" id="IPR018490">
    <property type="entry name" value="cNMP-bd_dom_sf"/>
</dbReference>
<dbReference type="STRING" id="645517.A6F65_01179"/>
<dbReference type="Gene3D" id="2.60.120.10">
    <property type="entry name" value="Jelly Rolls"/>
    <property type="match status" value="1"/>
</dbReference>
<dbReference type="Proteomes" id="UP000092698">
    <property type="component" value="Chromosome"/>
</dbReference>